<feature type="domain" description="D-isomer specific 2-hydroxyacid dehydrogenase NAD-binding" evidence="5">
    <location>
        <begin position="108"/>
        <end position="288"/>
    </location>
</feature>
<dbReference type="GO" id="GO:0030267">
    <property type="term" value="F:glyoxylate reductase (NADPH) activity"/>
    <property type="evidence" value="ECO:0007669"/>
    <property type="project" value="TreeGrafter"/>
</dbReference>
<dbReference type="PROSITE" id="PS00065">
    <property type="entry name" value="D_2_HYDROXYACID_DH_1"/>
    <property type="match status" value="1"/>
</dbReference>
<accession>A0A942TJE8</accession>
<dbReference type="PANTHER" id="PTHR10996:SF283">
    <property type="entry name" value="GLYOXYLATE_HYDROXYPYRUVATE REDUCTASE B"/>
    <property type="match status" value="1"/>
</dbReference>
<comment type="caution">
    <text evidence="6">The sequence shown here is derived from an EMBL/GenBank/DDBJ whole genome shotgun (WGS) entry which is preliminary data.</text>
</comment>
<dbReference type="Pfam" id="PF00389">
    <property type="entry name" value="2-Hacid_dh"/>
    <property type="match status" value="1"/>
</dbReference>
<evidence type="ECO:0000313" key="7">
    <source>
        <dbReference type="Proteomes" id="UP000682713"/>
    </source>
</evidence>
<dbReference type="AlphaFoldDB" id="A0A942TJE8"/>
<dbReference type="InterPro" id="IPR006140">
    <property type="entry name" value="D-isomer_DH_NAD-bd"/>
</dbReference>
<sequence>MKPKIYATLPIPTDVEKYLSEYCEVRKWTGEDRISRDLLLEEIKGVDGLLTSGIRIDEDLLKSAPNLKVVSNVSVGFNNFNVEAMKKYNVIGTNTPYVLDETVADLTFALILSSARRIAELDRLVKDGNWNPTKDDQVFYGLDVHSTTLGIIGMGRIGEAVARRAKFGFNMDVLYYNRNRKLEAEEKYGAEHCDLDSLLQKSDFIVLLTPLTPETEHLIGEREFKIMKKSAFFINVSRGKTVDEAAMIRALENKEIYGAGLDVYQKEPVEKDNPLLKMPNVVTIPHIGSATEKTRDSMMQRAAQNIVSVLTGTGSADSVY</sequence>
<dbReference type="EMBL" id="JAGYPJ010000001">
    <property type="protein sequence ID" value="MBS4198193.1"/>
    <property type="molecule type" value="Genomic_DNA"/>
</dbReference>
<evidence type="ECO:0000256" key="1">
    <source>
        <dbReference type="ARBA" id="ARBA00005854"/>
    </source>
</evidence>
<proteinExistence type="inferred from homology"/>
<dbReference type="InterPro" id="IPR036291">
    <property type="entry name" value="NAD(P)-bd_dom_sf"/>
</dbReference>
<comment type="similarity">
    <text evidence="1 3">Belongs to the D-isomer specific 2-hydroxyacid dehydrogenase family.</text>
</comment>
<dbReference type="InterPro" id="IPR006139">
    <property type="entry name" value="D-isomer_2_OHA_DH_cat_dom"/>
</dbReference>
<dbReference type="Pfam" id="PF02826">
    <property type="entry name" value="2-Hacid_dh_C"/>
    <property type="match status" value="1"/>
</dbReference>
<evidence type="ECO:0000259" key="4">
    <source>
        <dbReference type="Pfam" id="PF00389"/>
    </source>
</evidence>
<dbReference type="SUPFAM" id="SSF52283">
    <property type="entry name" value="Formate/glycerate dehydrogenase catalytic domain-like"/>
    <property type="match status" value="1"/>
</dbReference>
<dbReference type="FunFam" id="3.40.50.720:FF:000462">
    <property type="entry name" value="Glyoxylate reductase (NADP+)"/>
    <property type="match status" value="1"/>
</dbReference>
<dbReference type="SUPFAM" id="SSF51735">
    <property type="entry name" value="NAD(P)-binding Rossmann-fold domains"/>
    <property type="match status" value="1"/>
</dbReference>
<dbReference type="GO" id="GO:0005829">
    <property type="term" value="C:cytosol"/>
    <property type="evidence" value="ECO:0007669"/>
    <property type="project" value="TreeGrafter"/>
</dbReference>
<dbReference type="InterPro" id="IPR029752">
    <property type="entry name" value="D-isomer_DH_CS1"/>
</dbReference>
<evidence type="ECO:0000256" key="3">
    <source>
        <dbReference type="RuleBase" id="RU003719"/>
    </source>
</evidence>
<keyword evidence="2 3" id="KW-0560">Oxidoreductase</keyword>
<keyword evidence="7" id="KW-1185">Reference proteome</keyword>
<dbReference type="InterPro" id="IPR050223">
    <property type="entry name" value="D-isomer_2-hydroxyacid_DH"/>
</dbReference>
<evidence type="ECO:0000313" key="6">
    <source>
        <dbReference type="EMBL" id="MBS4198193.1"/>
    </source>
</evidence>
<protein>
    <submittedName>
        <fullName evidence="6">D-glycerate dehydrogenase</fullName>
    </submittedName>
</protein>
<feature type="domain" description="D-isomer specific 2-hydroxyacid dehydrogenase catalytic" evidence="4">
    <location>
        <begin position="10"/>
        <end position="318"/>
    </location>
</feature>
<evidence type="ECO:0000259" key="5">
    <source>
        <dbReference type="Pfam" id="PF02826"/>
    </source>
</evidence>
<dbReference type="CDD" id="cd05301">
    <property type="entry name" value="GDH"/>
    <property type="match status" value="1"/>
</dbReference>
<dbReference type="Proteomes" id="UP000682713">
    <property type="component" value="Unassembled WGS sequence"/>
</dbReference>
<organism evidence="6 7">
    <name type="scientific">Lederbergia citrisecunda</name>
    <dbReference type="NCBI Taxonomy" id="2833583"/>
    <lineage>
        <taxon>Bacteria</taxon>
        <taxon>Bacillati</taxon>
        <taxon>Bacillota</taxon>
        <taxon>Bacilli</taxon>
        <taxon>Bacillales</taxon>
        <taxon>Bacillaceae</taxon>
        <taxon>Lederbergia</taxon>
    </lineage>
</organism>
<dbReference type="PANTHER" id="PTHR10996">
    <property type="entry name" value="2-HYDROXYACID DEHYDROGENASE-RELATED"/>
    <property type="match status" value="1"/>
</dbReference>
<dbReference type="GO" id="GO:0016618">
    <property type="term" value="F:hydroxypyruvate reductase [NAD(P)H] activity"/>
    <property type="evidence" value="ECO:0007669"/>
    <property type="project" value="TreeGrafter"/>
</dbReference>
<dbReference type="Gene3D" id="3.40.50.720">
    <property type="entry name" value="NAD(P)-binding Rossmann-like Domain"/>
    <property type="match status" value="2"/>
</dbReference>
<evidence type="ECO:0000256" key="2">
    <source>
        <dbReference type="ARBA" id="ARBA00023002"/>
    </source>
</evidence>
<name>A0A942TJE8_9BACI</name>
<reference evidence="6 7" key="1">
    <citation type="submission" date="2021-05" db="EMBL/GenBank/DDBJ databases">
        <title>Novel Bacillus species.</title>
        <authorList>
            <person name="Liu G."/>
        </authorList>
    </citation>
    <scope>NUCLEOTIDE SEQUENCE [LARGE SCALE GENOMIC DNA]</scope>
    <source>
        <strain evidence="6 7">FJAT-49732</strain>
    </source>
</reference>
<gene>
    <name evidence="6" type="ORF">KHA93_00780</name>
</gene>
<dbReference type="GO" id="GO:0051287">
    <property type="term" value="F:NAD binding"/>
    <property type="evidence" value="ECO:0007669"/>
    <property type="project" value="InterPro"/>
</dbReference>